<evidence type="ECO:0000313" key="2">
    <source>
        <dbReference type="Proteomes" id="UP001060085"/>
    </source>
</evidence>
<dbReference type="Proteomes" id="UP001060085">
    <property type="component" value="Linkage Group LG01"/>
</dbReference>
<reference evidence="2" key="1">
    <citation type="journal article" date="2023" name="Nat. Plants">
        <title>Single-cell RNA sequencing provides a high-resolution roadmap for understanding the multicellular compartmentation of specialized metabolism.</title>
        <authorList>
            <person name="Sun S."/>
            <person name="Shen X."/>
            <person name="Li Y."/>
            <person name="Li Y."/>
            <person name="Wang S."/>
            <person name="Li R."/>
            <person name="Zhang H."/>
            <person name="Shen G."/>
            <person name="Guo B."/>
            <person name="Wei J."/>
            <person name="Xu J."/>
            <person name="St-Pierre B."/>
            <person name="Chen S."/>
            <person name="Sun C."/>
        </authorList>
    </citation>
    <scope>NUCLEOTIDE SEQUENCE [LARGE SCALE GENOMIC DNA]</scope>
</reference>
<keyword evidence="2" id="KW-1185">Reference proteome</keyword>
<accession>A0ACC0CAS6</accession>
<name>A0ACC0CAS6_CATRO</name>
<sequence length="254" mass="29371">MRKTKIASMEMLLVEVLFAEEADQMFRSTKKLKRTSIGALVGHLGSEGDNRLGLRLPQDRIMLVLRMVGHMDVWHLKHRCEVIDLEEGYLMGVLGDPGLKELNKAGLGKLCWRMVRERDQLWAQVPCKKYGNPLREESKMGNCSHIWRGAAWPGVCAYEGCGGPRGWRSSRETRLHMFRDCTWAKGVWRCVVRATNWIELCRPQDIKIWSPQDIKIWIDMYLTRVLGCLLEWGVECGILIDVLEVFNWIRVQTS</sequence>
<evidence type="ECO:0000313" key="1">
    <source>
        <dbReference type="EMBL" id="KAI5682088.1"/>
    </source>
</evidence>
<organism evidence="1 2">
    <name type="scientific">Catharanthus roseus</name>
    <name type="common">Madagascar periwinkle</name>
    <name type="synonym">Vinca rosea</name>
    <dbReference type="NCBI Taxonomy" id="4058"/>
    <lineage>
        <taxon>Eukaryota</taxon>
        <taxon>Viridiplantae</taxon>
        <taxon>Streptophyta</taxon>
        <taxon>Embryophyta</taxon>
        <taxon>Tracheophyta</taxon>
        <taxon>Spermatophyta</taxon>
        <taxon>Magnoliopsida</taxon>
        <taxon>eudicotyledons</taxon>
        <taxon>Gunneridae</taxon>
        <taxon>Pentapetalae</taxon>
        <taxon>asterids</taxon>
        <taxon>lamiids</taxon>
        <taxon>Gentianales</taxon>
        <taxon>Apocynaceae</taxon>
        <taxon>Rauvolfioideae</taxon>
        <taxon>Vinceae</taxon>
        <taxon>Catharanthinae</taxon>
        <taxon>Catharanthus</taxon>
    </lineage>
</organism>
<dbReference type="EMBL" id="CM044701">
    <property type="protein sequence ID" value="KAI5682088.1"/>
    <property type="molecule type" value="Genomic_DNA"/>
</dbReference>
<comment type="caution">
    <text evidence="1">The sequence shown here is derived from an EMBL/GenBank/DDBJ whole genome shotgun (WGS) entry which is preliminary data.</text>
</comment>
<proteinExistence type="predicted"/>
<gene>
    <name evidence="1" type="ORF">M9H77_03316</name>
</gene>
<protein>
    <submittedName>
        <fullName evidence="1">Uncharacterized protein</fullName>
    </submittedName>
</protein>